<reference evidence="3 4" key="1">
    <citation type="journal article" date="2021" name="MBio">
        <title>A New Model Trypanosomatid, Novymonas esmeraldas: Genomic Perception of Its 'Candidatus Pandoraea novymonadis' Endosymbiont.</title>
        <authorList>
            <person name="Zakharova A."/>
            <person name="Saura A."/>
            <person name="Butenko A."/>
            <person name="Podesvova L."/>
            <person name="Warmusova S."/>
            <person name="Kostygov A.Y."/>
            <person name="Nenarokova A."/>
            <person name="Lukes J."/>
            <person name="Opperdoes F.R."/>
            <person name="Yurchenko V."/>
        </authorList>
    </citation>
    <scope>NUCLEOTIDE SEQUENCE [LARGE SCALE GENOMIC DNA]</scope>
    <source>
        <strain evidence="3 4">E262AT.01</strain>
    </source>
</reference>
<keyword evidence="2" id="KW-1133">Transmembrane helix</keyword>
<feature type="region of interest" description="Disordered" evidence="1">
    <location>
        <begin position="278"/>
        <end position="297"/>
    </location>
</feature>
<evidence type="ECO:0000256" key="2">
    <source>
        <dbReference type="SAM" id="Phobius"/>
    </source>
</evidence>
<proteinExistence type="predicted"/>
<evidence type="ECO:0000256" key="1">
    <source>
        <dbReference type="SAM" id="MobiDB-lite"/>
    </source>
</evidence>
<feature type="transmembrane region" description="Helical" evidence="2">
    <location>
        <begin position="190"/>
        <end position="209"/>
    </location>
</feature>
<evidence type="ECO:0000313" key="4">
    <source>
        <dbReference type="Proteomes" id="UP001430356"/>
    </source>
</evidence>
<dbReference type="Proteomes" id="UP001430356">
    <property type="component" value="Unassembled WGS sequence"/>
</dbReference>
<keyword evidence="2" id="KW-0472">Membrane</keyword>
<feature type="transmembrane region" description="Helical" evidence="2">
    <location>
        <begin position="163"/>
        <end position="184"/>
    </location>
</feature>
<keyword evidence="4" id="KW-1185">Reference proteome</keyword>
<feature type="compositionally biased region" description="Low complexity" evidence="1">
    <location>
        <begin position="278"/>
        <end position="288"/>
    </location>
</feature>
<evidence type="ECO:0000313" key="3">
    <source>
        <dbReference type="EMBL" id="KAK7195523.1"/>
    </source>
</evidence>
<keyword evidence="2" id="KW-0812">Transmembrane</keyword>
<name>A0AAW0EMW2_9TRYP</name>
<protein>
    <submittedName>
        <fullName evidence="3">Uncharacterized protein</fullName>
    </submittedName>
</protein>
<sequence>MQACISRSVAAQLTLVGTRVGAKVAKAVLMSAAAGRLTPEIVGEALMSSSTVRGHVQREAVRLLVVRVSMRTPGHLQWLLHLIGDCVGGLSASDALSSLTRRSLFYQVTSFGMRGSAASAITTAALQVGVTTCTLLTSNAAFWGDRDRRMSLRQYRYEVLTSLYTSVGTVAGGAAGAAVGSMVMPGIGTAFGSVLASVGGGYVPGYIRARKGPDDRRRQQASELRGYTPLRMYDTPEGAVMMSAEELAEETPAALPTPAGADFVLLDFVRPNTPAAAASDAAGLTASAEDSDEGGSEATLMRSCVRFSPALARLSHEGAASGAGDGLTCAGATAALDADGEAAVSSITSLASTVSLRGGDVADTQTATQPAASTERFRGTATYVTACTADELECELEKCGGEDDVLFVFA</sequence>
<comment type="caution">
    <text evidence="3">The sequence shown here is derived from an EMBL/GenBank/DDBJ whole genome shotgun (WGS) entry which is preliminary data.</text>
</comment>
<gene>
    <name evidence="3" type="ORF">NESM_000480300</name>
</gene>
<dbReference type="AlphaFoldDB" id="A0AAW0EMW2"/>
<organism evidence="3 4">
    <name type="scientific">Novymonas esmeraldas</name>
    <dbReference type="NCBI Taxonomy" id="1808958"/>
    <lineage>
        <taxon>Eukaryota</taxon>
        <taxon>Discoba</taxon>
        <taxon>Euglenozoa</taxon>
        <taxon>Kinetoplastea</taxon>
        <taxon>Metakinetoplastina</taxon>
        <taxon>Trypanosomatida</taxon>
        <taxon>Trypanosomatidae</taxon>
        <taxon>Novymonas</taxon>
    </lineage>
</organism>
<dbReference type="EMBL" id="JAECZO010000055">
    <property type="protein sequence ID" value="KAK7195523.1"/>
    <property type="molecule type" value="Genomic_DNA"/>
</dbReference>
<accession>A0AAW0EMW2</accession>